<evidence type="ECO:0000313" key="8">
    <source>
        <dbReference type="Proteomes" id="UP000092730"/>
    </source>
</evidence>
<reference evidence="6" key="3">
    <citation type="submission" date="2014-01" db="EMBL/GenBank/DDBJ databases">
        <title>Evolution of pathogenesis and genome organization in the Tremellales.</title>
        <authorList>
            <person name="Cuomo C."/>
            <person name="Litvintseva A."/>
            <person name="Heitman J."/>
            <person name="Chen Y."/>
            <person name="Sun S."/>
            <person name="Springer D."/>
            <person name="Dromer F."/>
            <person name="Young S."/>
            <person name="Zeng Q."/>
            <person name="Chapman S."/>
            <person name="Gujja S."/>
            <person name="Saif S."/>
            <person name="Birren B."/>
        </authorList>
    </citation>
    <scope>NUCLEOTIDE SEQUENCE</scope>
    <source>
        <strain evidence="6">CBS 10118</strain>
    </source>
</reference>
<dbReference type="PROSITE" id="PS51194">
    <property type="entry name" value="HELICASE_CTER"/>
    <property type="match status" value="1"/>
</dbReference>
<dbReference type="Pfam" id="PF00271">
    <property type="entry name" value="Helicase_C"/>
    <property type="match status" value="1"/>
</dbReference>
<feature type="domain" description="Helicase C-terminal" evidence="5">
    <location>
        <begin position="472"/>
        <end position="628"/>
    </location>
</feature>
<dbReference type="KEGG" id="kbi:30210183"/>
<dbReference type="GO" id="GO:0006281">
    <property type="term" value="P:DNA repair"/>
    <property type="evidence" value="ECO:0007669"/>
    <property type="project" value="TreeGrafter"/>
</dbReference>
<feature type="domain" description="Helicase ATP-binding" evidence="4">
    <location>
        <begin position="98"/>
        <end position="354"/>
    </location>
</feature>
<dbReference type="InterPro" id="IPR038718">
    <property type="entry name" value="SNF2-like_sf"/>
</dbReference>
<reference evidence="7" key="4">
    <citation type="submission" date="2024-02" db="EMBL/GenBank/DDBJ databases">
        <title>Comparative genomics of Cryptococcus and Kwoniella reveals pathogenesis evolution and contrasting modes of karyotype evolution via chromosome fusion or intercentromeric recombination.</title>
        <authorList>
            <person name="Coelho M.A."/>
            <person name="David-Palma M."/>
            <person name="Shea T."/>
            <person name="Bowers K."/>
            <person name="McGinley-Smith S."/>
            <person name="Mohammad A.W."/>
            <person name="Gnirke A."/>
            <person name="Yurkov A.M."/>
            <person name="Nowrousian M."/>
            <person name="Sun S."/>
            <person name="Cuomo C.A."/>
            <person name="Heitman J."/>
        </authorList>
    </citation>
    <scope>NUCLEOTIDE SEQUENCE</scope>
    <source>
        <strain evidence="7">CBS 10118</strain>
    </source>
</reference>
<evidence type="ECO:0000313" key="7">
    <source>
        <dbReference type="EMBL" id="WVW84914.1"/>
    </source>
</evidence>
<keyword evidence="3" id="KW-0067">ATP-binding</keyword>
<evidence type="ECO:0000259" key="4">
    <source>
        <dbReference type="PROSITE" id="PS51192"/>
    </source>
</evidence>
<dbReference type="InterPro" id="IPR014001">
    <property type="entry name" value="Helicase_ATP-bd"/>
</dbReference>
<dbReference type="InterPro" id="IPR050628">
    <property type="entry name" value="SNF2_RAD54_helicase_TF"/>
</dbReference>
<dbReference type="VEuPathDB" id="FungiDB:I302_05784"/>
<reference evidence="7" key="2">
    <citation type="submission" date="2013-07" db="EMBL/GenBank/DDBJ databases">
        <authorList>
            <consortium name="The Broad Institute Genome Sequencing Platform"/>
            <person name="Cuomo C."/>
            <person name="Litvintseva A."/>
            <person name="Chen Y."/>
            <person name="Heitman J."/>
            <person name="Sun S."/>
            <person name="Springer D."/>
            <person name="Dromer F."/>
            <person name="Young S.K."/>
            <person name="Zeng Q."/>
            <person name="Gargeya S."/>
            <person name="Fitzgerald M."/>
            <person name="Abouelleil A."/>
            <person name="Alvarado L."/>
            <person name="Berlin A.M."/>
            <person name="Chapman S.B."/>
            <person name="Dewar J."/>
            <person name="Goldberg J."/>
            <person name="Griggs A."/>
            <person name="Gujja S."/>
            <person name="Hansen M."/>
            <person name="Howarth C."/>
            <person name="Imamovic A."/>
            <person name="Larimer J."/>
            <person name="McCowan C."/>
            <person name="Murphy C."/>
            <person name="Pearson M."/>
            <person name="Priest M."/>
            <person name="Roberts A."/>
            <person name="Saif S."/>
            <person name="Shea T."/>
            <person name="Sykes S."/>
            <person name="Wortman J."/>
            <person name="Nusbaum C."/>
            <person name="Birren B."/>
        </authorList>
    </citation>
    <scope>NUCLEOTIDE SEQUENCE</scope>
    <source>
        <strain evidence="7">CBS 10118</strain>
    </source>
</reference>
<dbReference type="InterPro" id="IPR000330">
    <property type="entry name" value="SNF2_N"/>
</dbReference>
<dbReference type="Proteomes" id="UP000092730">
    <property type="component" value="Chromosome 5"/>
</dbReference>
<dbReference type="OrthoDB" id="448448at2759"/>
<dbReference type="AlphaFoldDB" id="A0A1B9FZY3"/>
<dbReference type="EMBL" id="KI894022">
    <property type="protein sequence ID" value="OCF24325.1"/>
    <property type="molecule type" value="Genomic_DNA"/>
</dbReference>
<dbReference type="STRING" id="1296100.A0A1B9FZY3"/>
<dbReference type="GO" id="GO:0005524">
    <property type="term" value="F:ATP binding"/>
    <property type="evidence" value="ECO:0007669"/>
    <property type="project" value="UniProtKB-KW"/>
</dbReference>
<accession>A0A1B9FZY3</accession>
<evidence type="ECO:0000313" key="6">
    <source>
        <dbReference type="EMBL" id="OCF24325.1"/>
    </source>
</evidence>
<protein>
    <recommendedName>
        <fullName evidence="9">Helicase</fullName>
    </recommendedName>
</protein>
<evidence type="ECO:0008006" key="9">
    <source>
        <dbReference type="Google" id="ProtNLM"/>
    </source>
</evidence>
<dbReference type="InterPro" id="IPR027417">
    <property type="entry name" value="P-loop_NTPase"/>
</dbReference>
<keyword evidence="2" id="KW-0378">Hydrolase</keyword>
<name>A0A1B9FZY3_9TREE</name>
<organism evidence="6">
    <name type="scientific">Kwoniella bestiolae CBS 10118</name>
    <dbReference type="NCBI Taxonomy" id="1296100"/>
    <lineage>
        <taxon>Eukaryota</taxon>
        <taxon>Fungi</taxon>
        <taxon>Dikarya</taxon>
        <taxon>Basidiomycota</taxon>
        <taxon>Agaricomycotina</taxon>
        <taxon>Tremellomycetes</taxon>
        <taxon>Tremellales</taxon>
        <taxon>Cryptococcaceae</taxon>
        <taxon>Kwoniella</taxon>
    </lineage>
</organism>
<dbReference type="EMBL" id="CP144545">
    <property type="protein sequence ID" value="WVW84914.1"/>
    <property type="molecule type" value="Genomic_DNA"/>
</dbReference>
<proteinExistence type="predicted"/>
<sequence length="657" mass="74907">MEVIPLSRPATSFSFSDMPMSIPGPRIKTPLHDHQKVGLSKLLFMENDFRSLYEALIRFDPSLDEKQSLDLSSFSHIWTYEGDYIWRNKLNGERCRSKLRPFQGRGLILADDMGTGKSLTILSLIESTLEAVDTWMRNHQADPELPYYRLPRMYTNDEIYIDAPPASNPSTRECKPKFWNTNVNVDTFDFEAGPSSISKGPSSSPKSGATLIICPKTVMPIWTKCIEDHWQGTVVLGVVIGNVHQTPVANRPLVVYDQYSNRRNKDPTPLINASIVLTSYEALTASRMKDQGSLHQVTFYRVVLDEGHRVRNRDTQCFRAVQALKARHMHILTGTPIHNHPMDMVGYARLLETSSKTTGPNAFQALIDTSALEDIETSVSGLRHWGKTFMLRRLKRDLDRVPLPSKTIQCFWLKDKTDETDFALAMDGPSRPWLVGQDAVGANEEIDRREEWFGRVASGMVRTAPPPSTSVKMRWFKHFLNTQTHGKIVVFHHYRTTFEEAESILHDSGYEIMELQADTEDRAEVAEVFNNRADGKLCLLSSMMVGGEGVSLIGASACVFLDLWWKPASHDQAIDRLHRQGQTRPVTAYIPVALQNEGDCSRWIRQQVKRTFMRLISRNDPPSEYSLTDFPYHFLKWMSRYDPAKVVDEEAYDIDEE</sequence>
<dbReference type="InterPro" id="IPR001650">
    <property type="entry name" value="Helicase_C-like"/>
</dbReference>
<keyword evidence="8" id="KW-1185">Reference proteome</keyword>
<dbReference type="InterPro" id="IPR049730">
    <property type="entry name" value="SNF2/RAD54-like_C"/>
</dbReference>
<evidence type="ECO:0000259" key="5">
    <source>
        <dbReference type="PROSITE" id="PS51194"/>
    </source>
</evidence>
<dbReference type="RefSeq" id="XP_019045395.1">
    <property type="nucleotide sequence ID" value="XM_019192398.1"/>
</dbReference>
<dbReference type="GO" id="GO:0008094">
    <property type="term" value="F:ATP-dependent activity, acting on DNA"/>
    <property type="evidence" value="ECO:0007669"/>
    <property type="project" value="TreeGrafter"/>
</dbReference>
<dbReference type="Gene3D" id="3.40.50.300">
    <property type="entry name" value="P-loop containing nucleotide triphosphate hydrolases"/>
    <property type="match status" value="1"/>
</dbReference>
<evidence type="ECO:0000256" key="3">
    <source>
        <dbReference type="ARBA" id="ARBA00022840"/>
    </source>
</evidence>
<keyword evidence="1" id="KW-0547">Nucleotide-binding</keyword>
<dbReference type="SMART" id="SM00487">
    <property type="entry name" value="DEXDc"/>
    <property type="match status" value="1"/>
</dbReference>
<dbReference type="PROSITE" id="PS51192">
    <property type="entry name" value="HELICASE_ATP_BIND_1"/>
    <property type="match status" value="1"/>
</dbReference>
<dbReference type="GeneID" id="30210183"/>
<dbReference type="SUPFAM" id="SSF52540">
    <property type="entry name" value="P-loop containing nucleoside triphosphate hydrolases"/>
    <property type="match status" value="2"/>
</dbReference>
<dbReference type="GO" id="GO:0016787">
    <property type="term" value="F:hydrolase activity"/>
    <property type="evidence" value="ECO:0007669"/>
    <property type="project" value="UniProtKB-KW"/>
</dbReference>
<dbReference type="GO" id="GO:0005634">
    <property type="term" value="C:nucleus"/>
    <property type="evidence" value="ECO:0007669"/>
    <property type="project" value="TreeGrafter"/>
</dbReference>
<dbReference type="CDD" id="cd18793">
    <property type="entry name" value="SF2_C_SNF"/>
    <property type="match status" value="1"/>
</dbReference>
<dbReference type="SMART" id="SM00490">
    <property type="entry name" value="HELICc"/>
    <property type="match status" value="1"/>
</dbReference>
<reference evidence="6" key="1">
    <citation type="submission" date="2013-07" db="EMBL/GenBank/DDBJ databases">
        <title>The Genome Sequence of Cryptococcus bestiolae CBS10118.</title>
        <authorList>
            <consortium name="The Broad Institute Genome Sequencing Platform"/>
            <person name="Cuomo C."/>
            <person name="Litvintseva A."/>
            <person name="Chen Y."/>
            <person name="Heitman J."/>
            <person name="Sun S."/>
            <person name="Springer D."/>
            <person name="Dromer F."/>
            <person name="Young S.K."/>
            <person name="Zeng Q."/>
            <person name="Gargeya S."/>
            <person name="Fitzgerald M."/>
            <person name="Abouelleil A."/>
            <person name="Alvarado L."/>
            <person name="Berlin A.M."/>
            <person name="Chapman S.B."/>
            <person name="Dewar J."/>
            <person name="Goldberg J."/>
            <person name="Griggs A."/>
            <person name="Gujja S."/>
            <person name="Hansen M."/>
            <person name="Howarth C."/>
            <person name="Imamovic A."/>
            <person name="Larimer J."/>
            <person name="McCowan C."/>
            <person name="Murphy C."/>
            <person name="Pearson M."/>
            <person name="Priest M."/>
            <person name="Roberts A."/>
            <person name="Saif S."/>
            <person name="Shea T."/>
            <person name="Sykes S."/>
            <person name="Wortman J."/>
            <person name="Nusbaum C."/>
            <person name="Birren B."/>
        </authorList>
    </citation>
    <scope>NUCLEOTIDE SEQUENCE [LARGE SCALE GENOMIC DNA]</scope>
    <source>
        <strain evidence="6">CBS 10118</strain>
    </source>
</reference>
<dbReference type="Pfam" id="PF00176">
    <property type="entry name" value="SNF2-rel_dom"/>
    <property type="match status" value="1"/>
</dbReference>
<evidence type="ECO:0000256" key="1">
    <source>
        <dbReference type="ARBA" id="ARBA00022741"/>
    </source>
</evidence>
<dbReference type="Gene3D" id="3.40.50.10810">
    <property type="entry name" value="Tandem AAA-ATPase domain"/>
    <property type="match status" value="2"/>
</dbReference>
<dbReference type="PANTHER" id="PTHR45626">
    <property type="entry name" value="TRANSCRIPTION TERMINATION FACTOR 2-RELATED"/>
    <property type="match status" value="1"/>
</dbReference>
<evidence type="ECO:0000256" key="2">
    <source>
        <dbReference type="ARBA" id="ARBA00022801"/>
    </source>
</evidence>
<gene>
    <name evidence="6" type="ORF">I302_05784</name>
    <name evidence="7" type="ORF">I302_106950</name>
</gene>